<organism evidence="1 2">
    <name type="scientific">Gigaspora margarita</name>
    <dbReference type="NCBI Taxonomy" id="4874"/>
    <lineage>
        <taxon>Eukaryota</taxon>
        <taxon>Fungi</taxon>
        <taxon>Fungi incertae sedis</taxon>
        <taxon>Mucoromycota</taxon>
        <taxon>Glomeromycotina</taxon>
        <taxon>Glomeromycetes</taxon>
        <taxon>Diversisporales</taxon>
        <taxon>Gigasporaceae</taxon>
        <taxon>Gigaspora</taxon>
    </lineage>
</organism>
<keyword evidence="2" id="KW-1185">Reference proteome</keyword>
<proteinExistence type="predicted"/>
<reference evidence="1 2" key="1">
    <citation type="submission" date="2021-06" db="EMBL/GenBank/DDBJ databases">
        <authorList>
            <person name="Kallberg Y."/>
            <person name="Tangrot J."/>
            <person name="Rosling A."/>
        </authorList>
    </citation>
    <scope>NUCLEOTIDE SEQUENCE [LARGE SCALE GENOMIC DNA]</scope>
    <source>
        <strain evidence="1 2">120-4 pot B 10/14</strain>
    </source>
</reference>
<sequence>HELKDLQIQLSMMVQLLQYWIILKLNFGCIIGSTLSTESTRVSIYEDIHQVVDMIKSCNAIASQIPIPKFPPYVIAIIANQGKKTARAPTFIT</sequence>
<dbReference type="Proteomes" id="UP000789901">
    <property type="component" value="Unassembled WGS sequence"/>
</dbReference>
<accession>A0ABN7V7Z5</accession>
<gene>
    <name evidence="1" type="ORF">GMARGA_LOCUS15456</name>
</gene>
<feature type="non-terminal residue" evidence="1">
    <location>
        <position position="1"/>
    </location>
</feature>
<dbReference type="EMBL" id="CAJVQB010010654">
    <property type="protein sequence ID" value="CAG8741773.1"/>
    <property type="molecule type" value="Genomic_DNA"/>
</dbReference>
<name>A0ABN7V7Z5_GIGMA</name>
<evidence type="ECO:0000313" key="2">
    <source>
        <dbReference type="Proteomes" id="UP000789901"/>
    </source>
</evidence>
<evidence type="ECO:0000313" key="1">
    <source>
        <dbReference type="EMBL" id="CAG8741773.1"/>
    </source>
</evidence>
<protein>
    <submittedName>
        <fullName evidence="1">4900_t:CDS:1</fullName>
    </submittedName>
</protein>
<comment type="caution">
    <text evidence="1">The sequence shown here is derived from an EMBL/GenBank/DDBJ whole genome shotgun (WGS) entry which is preliminary data.</text>
</comment>